<dbReference type="EMBL" id="KQ982706">
    <property type="protein sequence ID" value="KYQ51848.1"/>
    <property type="molecule type" value="Genomic_DNA"/>
</dbReference>
<dbReference type="AlphaFoldDB" id="A0A151WVI3"/>
<sequence>MFGFFTEFLKQQSEMMQQVIQLVASTRITNVEPHNSESFSVLSGASVHVQRPALASVPVAQAVNLLASQLPFFSGLEDENVVIWIEKVERVSRIHTVSDQVTLLAASSKLNKTAKD</sequence>
<dbReference type="STRING" id="64791.A0A151WVI3"/>
<keyword evidence="2" id="KW-1185">Reference proteome</keyword>
<evidence type="ECO:0000313" key="2">
    <source>
        <dbReference type="Proteomes" id="UP000075809"/>
    </source>
</evidence>
<accession>A0A151WVI3</accession>
<proteinExistence type="predicted"/>
<name>A0A151WVI3_9HYME</name>
<protein>
    <submittedName>
        <fullName evidence="1">Uncharacterized protein</fullName>
    </submittedName>
</protein>
<gene>
    <name evidence="1" type="ORF">ALC60_09049</name>
</gene>
<evidence type="ECO:0000313" key="1">
    <source>
        <dbReference type="EMBL" id="KYQ51848.1"/>
    </source>
</evidence>
<dbReference type="Proteomes" id="UP000075809">
    <property type="component" value="Unassembled WGS sequence"/>
</dbReference>
<reference evidence="1 2" key="1">
    <citation type="submission" date="2015-09" db="EMBL/GenBank/DDBJ databases">
        <title>Trachymyrmex zeteki WGS genome.</title>
        <authorList>
            <person name="Nygaard S."/>
            <person name="Hu H."/>
            <person name="Boomsma J."/>
            <person name="Zhang G."/>
        </authorList>
    </citation>
    <scope>NUCLEOTIDE SEQUENCE [LARGE SCALE GENOMIC DNA]</scope>
    <source>
        <strain evidence="1">Tzet28-1</strain>
        <tissue evidence="1">Whole body</tissue>
    </source>
</reference>
<organism evidence="1 2">
    <name type="scientific">Mycetomoellerius zeteki</name>
    <dbReference type="NCBI Taxonomy" id="64791"/>
    <lineage>
        <taxon>Eukaryota</taxon>
        <taxon>Metazoa</taxon>
        <taxon>Ecdysozoa</taxon>
        <taxon>Arthropoda</taxon>
        <taxon>Hexapoda</taxon>
        <taxon>Insecta</taxon>
        <taxon>Pterygota</taxon>
        <taxon>Neoptera</taxon>
        <taxon>Endopterygota</taxon>
        <taxon>Hymenoptera</taxon>
        <taxon>Apocrita</taxon>
        <taxon>Aculeata</taxon>
        <taxon>Formicoidea</taxon>
        <taxon>Formicidae</taxon>
        <taxon>Myrmicinae</taxon>
        <taxon>Mycetomoellerius</taxon>
    </lineage>
</organism>